<dbReference type="WBParaSite" id="Minc3s01237g21972">
    <property type="protein sequence ID" value="Minc3s01237g21972"/>
    <property type="gene ID" value="Minc3s01237g21972"/>
</dbReference>
<reference evidence="3" key="1">
    <citation type="submission" date="2022-11" db="UniProtKB">
        <authorList>
            <consortium name="WormBaseParasite"/>
        </authorList>
    </citation>
    <scope>IDENTIFICATION</scope>
</reference>
<evidence type="ECO:0000313" key="3">
    <source>
        <dbReference type="WBParaSite" id="Minc3s01237g21972"/>
    </source>
</evidence>
<protein>
    <submittedName>
        <fullName evidence="3">Protein kinase domain-containing protein</fullName>
    </submittedName>
</protein>
<accession>A0A914M3H4</accession>
<evidence type="ECO:0000313" key="2">
    <source>
        <dbReference type="Proteomes" id="UP000887563"/>
    </source>
</evidence>
<dbReference type="InterPro" id="IPR017441">
    <property type="entry name" value="Protein_kinase_ATP_BS"/>
</dbReference>
<organism evidence="2 3">
    <name type="scientific">Meloidogyne incognita</name>
    <name type="common">Southern root-knot nematode worm</name>
    <name type="synonym">Oxyuris incognita</name>
    <dbReference type="NCBI Taxonomy" id="6306"/>
    <lineage>
        <taxon>Eukaryota</taxon>
        <taxon>Metazoa</taxon>
        <taxon>Ecdysozoa</taxon>
        <taxon>Nematoda</taxon>
        <taxon>Chromadorea</taxon>
        <taxon>Rhabditida</taxon>
        <taxon>Tylenchina</taxon>
        <taxon>Tylenchomorpha</taxon>
        <taxon>Tylenchoidea</taxon>
        <taxon>Meloidogynidae</taxon>
        <taxon>Meloidogyninae</taxon>
        <taxon>Meloidogyne</taxon>
        <taxon>Meloidogyne incognita group</taxon>
    </lineage>
</organism>
<keyword evidence="1" id="KW-0547">Nucleotide-binding</keyword>
<dbReference type="InterPro" id="IPR011009">
    <property type="entry name" value="Kinase-like_dom_sf"/>
</dbReference>
<sequence length="130" mass="15111">MLEILHLPVELQNDDDNLVYCAHQNEYNGTMIFRNPQRIEIKYQPVEQNQIGRGGTAVVHHAFWPAGGRCIALKNAGFNTGAREVAILEYFDRLEDYQRNHIIKMIAYGKHEDRMYIAMERGDVMMKLCQ</sequence>
<name>A0A914M3H4_MELIC</name>
<dbReference type="AlphaFoldDB" id="A0A914M3H4"/>
<dbReference type="Gene3D" id="1.10.510.10">
    <property type="entry name" value="Transferase(Phosphotransferase) domain 1"/>
    <property type="match status" value="1"/>
</dbReference>
<evidence type="ECO:0000256" key="1">
    <source>
        <dbReference type="PROSITE-ProRule" id="PRU10141"/>
    </source>
</evidence>
<dbReference type="PROSITE" id="PS00107">
    <property type="entry name" value="PROTEIN_KINASE_ATP"/>
    <property type="match status" value="1"/>
</dbReference>
<feature type="binding site" evidence="1">
    <location>
        <position position="74"/>
    </location>
    <ligand>
        <name>ATP</name>
        <dbReference type="ChEBI" id="CHEBI:30616"/>
    </ligand>
</feature>
<keyword evidence="1" id="KW-0067">ATP-binding</keyword>
<dbReference type="Proteomes" id="UP000887563">
    <property type="component" value="Unplaced"/>
</dbReference>
<proteinExistence type="predicted"/>
<dbReference type="SUPFAM" id="SSF56112">
    <property type="entry name" value="Protein kinase-like (PK-like)"/>
    <property type="match status" value="1"/>
</dbReference>
<dbReference type="GO" id="GO:0005524">
    <property type="term" value="F:ATP binding"/>
    <property type="evidence" value="ECO:0007669"/>
    <property type="project" value="UniProtKB-UniRule"/>
</dbReference>
<keyword evidence="2" id="KW-1185">Reference proteome</keyword>